<name>R7VDD1_CAPTE</name>
<dbReference type="Proteomes" id="UP000014760">
    <property type="component" value="Unassembled WGS sequence"/>
</dbReference>
<reference evidence="2" key="3">
    <citation type="submission" date="2015-06" db="UniProtKB">
        <authorList>
            <consortium name="EnsemblMetazoa"/>
        </authorList>
    </citation>
    <scope>IDENTIFICATION</scope>
</reference>
<dbReference type="HOGENOM" id="CLU_1857173_0_0_1"/>
<sequence>MASEYGLIKLRQLKGEDRGVHWSCSEGVSKDSAVMKANSHGIERSHAISVPLEEDEEVEHCERQKKSHNASRIPANIYAKEMSHRKRGKNKRTEWDVGVVSLGPRLYGYSVEPDVRKNGRVWQGFAIDLGGIEDAVSG</sequence>
<reference evidence="1 3" key="2">
    <citation type="journal article" date="2013" name="Nature">
        <title>Insights into bilaterian evolution from three spiralian genomes.</title>
        <authorList>
            <person name="Simakov O."/>
            <person name="Marletaz F."/>
            <person name="Cho S.J."/>
            <person name="Edsinger-Gonzales E."/>
            <person name="Havlak P."/>
            <person name="Hellsten U."/>
            <person name="Kuo D.H."/>
            <person name="Larsson T."/>
            <person name="Lv J."/>
            <person name="Arendt D."/>
            <person name="Savage R."/>
            <person name="Osoegawa K."/>
            <person name="de Jong P."/>
            <person name="Grimwood J."/>
            <person name="Chapman J.A."/>
            <person name="Shapiro H."/>
            <person name="Aerts A."/>
            <person name="Otillar R.P."/>
            <person name="Terry A.Y."/>
            <person name="Boore J.L."/>
            <person name="Grigoriev I.V."/>
            <person name="Lindberg D.R."/>
            <person name="Seaver E.C."/>
            <person name="Weisblat D.A."/>
            <person name="Putnam N.H."/>
            <person name="Rokhsar D.S."/>
        </authorList>
    </citation>
    <scope>NUCLEOTIDE SEQUENCE</scope>
    <source>
        <strain evidence="1 3">I ESC-2004</strain>
    </source>
</reference>
<keyword evidence="3" id="KW-1185">Reference proteome</keyword>
<reference evidence="3" key="1">
    <citation type="submission" date="2012-12" db="EMBL/GenBank/DDBJ databases">
        <authorList>
            <person name="Hellsten U."/>
            <person name="Grimwood J."/>
            <person name="Chapman J.A."/>
            <person name="Shapiro H."/>
            <person name="Aerts A."/>
            <person name="Otillar R.P."/>
            <person name="Terry A.Y."/>
            <person name="Boore J.L."/>
            <person name="Simakov O."/>
            <person name="Marletaz F."/>
            <person name="Cho S.-J."/>
            <person name="Edsinger-Gonzales E."/>
            <person name="Havlak P."/>
            <person name="Kuo D.-H."/>
            <person name="Larsson T."/>
            <person name="Lv J."/>
            <person name="Arendt D."/>
            <person name="Savage R."/>
            <person name="Osoegawa K."/>
            <person name="de Jong P."/>
            <person name="Lindberg D.R."/>
            <person name="Seaver E.C."/>
            <person name="Weisblat D.A."/>
            <person name="Putnam N.H."/>
            <person name="Grigoriev I.V."/>
            <person name="Rokhsar D.S."/>
        </authorList>
    </citation>
    <scope>NUCLEOTIDE SEQUENCE</scope>
    <source>
        <strain evidence="3">I ESC-2004</strain>
    </source>
</reference>
<dbReference type="AlphaFoldDB" id="R7VDD1"/>
<accession>R7VDD1</accession>
<organism evidence="1">
    <name type="scientific">Capitella teleta</name>
    <name type="common">Polychaete worm</name>
    <dbReference type="NCBI Taxonomy" id="283909"/>
    <lineage>
        <taxon>Eukaryota</taxon>
        <taxon>Metazoa</taxon>
        <taxon>Spiralia</taxon>
        <taxon>Lophotrochozoa</taxon>
        <taxon>Annelida</taxon>
        <taxon>Polychaeta</taxon>
        <taxon>Sedentaria</taxon>
        <taxon>Scolecida</taxon>
        <taxon>Capitellidae</taxon>
        <taxon>Capitella</taxon>
    </lineage>
</organism>
<dbReference type="EMBL" id="AMQN01004896">
    <property type="status" value="NOT_ANNOTATED_CDS"/>
    <property type="molecule type" value="Genomic_DNA"/>
</dbReference>
<evidence type="ECO:0000313" key="3">
    <source>
        <dbReference type="Proteomes" id="UP000014760"/>
    </source>
</evidence>
<evidence type="ECO:0000313" key="2">
    <source>
        <dbReference type="EnsemblMetazoa" id="CapteP215932"/>
    </source>
</evidence>
<dbReference type="EMBL" id="KB294622">
    <property type="protein sequence ID" value="ELU14311.1"/>
    <property type="molecule type" value="Genomic_DNA"/>
</dbReference>
<evidence type="ECO:0000313" key="1">
    <source>
        <dbReference type="EMBL" id="ELU14311.1"/>
    </source>
</evidence>
<proteinExistence type="predicted"/>
<gene>
    <name evidence="1" type="ORF">CAPTEDRAFT_215932</name>
</gene>
<protein>
    <submittedName>
        <fullName evidence="1 2">Uncharacterized protein</fullName>
    </submittedName>
</protein>
<dbReference type="EnsemblMetazoa" id="CapteT215932">
    <property type="protein sequence ID" value="CapteP215932"/>
    <property type="gene ID" value="CapteG215932"/>
</dbReference>